<dbReference type="Gene3D" id="3.10.100.10">
    <property type="entry name" value="Mannose-Binding Protein A, subunit A"/>
    <property type="match status" value="3"/>
</dbReference>
<dbReference type="GO" id="GO:0004553">
    <property type="term" value="F:hydrolase activity, hydrolyzing O-glycosyl compounds"/>
    <property type="evidence" value="ECO:0007669"/>
    <property type="project" value="InterPro"/>
</dbReference>
<evidence type="ECO:0000259" key="6">
    <source>
        <dbReference type="PROSITE" id="PS50041"/>
    </source>
</evidence>
<feature type="compositionally biased region" description="Basic and acidic residues" evidence="3">
    <location>
        <begin position="691"/>
        <end position="701"/>
    </location>
</feature>
<dbReference type="InterPro" id="IPR001304">
    <property type="entry name" value="C-type_lectin-like"/>
</dbReference>
<dbReference type="InterPro" id="IPR016186">
    <property type="entry name" value="C-type_lectin-like/link_sf"/>
</dbReference>
<sequence>MSPRASFVFVAAAAVVVASVRGQCPIHDGTEEMFFNVNTGTCEKLFSGASVSPVTADGDELFHYGRFEVRVRPVVCEGAVMSFFLYRPNSTHPMAAWSELDIEIFGSSQTLSFSSSAARLFQTNMIWSDPNSTQRSLRQRIHDASDWGVEKWGEEFHTIAIEWTPDFVAFLFDHRTVRRETDPALLAHFREPLSLHLNLWPMNKHISRFWGGTFDNRMYCGGGAAVTGLVDYVEVWRLDQEKHAFVSLWRDDFEGVVDAHDGGHWVRGDFTFDVNRALFRPENVRAVNGTLHMTLDRINLTKNIEKSPPLPTSCHQPSTENSGPHLVSQPMTGIASAAMCQRECQTRWECAAFTYDGRRGECVLHREGGEPRQMGGPSIVSGPQHCVEWCFDELPTGYEPNPFHRLAHHTVLSQRQCQFMCSQAMACGAYVYHPEGVTDDIDETGEPVTFNCELKRFLFNKPVRGTDTSARSAVKRACGYPLARELPEEVSCYRRGELSGIGVGLVEPVKEASECQAACARTPQCHYTGYGEWGSCYMVGWNGTIRENKDADLLVGPRSCDESCYDRGFIYAANDPSAAVGESDGSDGPEGCDRACKRAEGCRYFTWTGPQCQLIKKGLQSPLHITAPPSSPPSPSKQSCTDLCDDNPDCDEATYQPPTCHLKSRKHPISLVDGYFNDHMMQHVSGPAPCPDRRSADEGRPGADGGQGVCGEGYVSVGVGVGGSSCYRVSYEMATWREAESICRQEGGHLAVVDTEARQASVMSLFCPDGSCRVPAGGLHDNAYWIGLYRDEQDHWQWMDQSNVTMTPPTAADEPGESCALIQPMSIEDGSPSGGWLTAPCHYQCVHEVIDAPKWQNLPYCTANGKAGKATRVVRRYICEKRRNETSTKLLSLPPPPPLVSPTVCPAPGCCLNGRTLHGTVLTHPRPSAPVGSLQECQSLCARRPGCFHVVHGWREGTCVMYGWDAQVAEQGGEHMVAAPRSCDMSCVEEGFIYHPPRGARHYHTATVNATGGAASCHLVCQQNKGCTGYTWSPPECQTRDAESDTVLHSFPAPDSRSCPPAASTHYQPPTCTLILTDAQPPLPLPPTRQLIHPTFNRKYVSGPAACPSRSAASAFKGQSDDADGGQCRDGYFGLRNGECYRVVWEQQGWEGAQAVCEQSGGHLATVRDEADLSSLLGFFCSGSSAASCHIPAPQGTHDAIYHIGLHIDLSAEPRTWRWIDNTTLTGDMVAMMRELARARGGGDNDGPLCAYIKPQEVSTGRPAPPTQHWGLHPCHGHCEETPSSDSHHASTTAALPPCVTPGHHIGRLVATKHPFICQQRQQQQQTTTYSLPEQPELSPAAVLSSDVACRRIAVDIAAPTIGSALVGVSLAACQNRCQQSPECFSVVYRVVNEEGMATECLMKGWGGAGGFREDLSAVWAPRSCDNTCANEGFTIDDTSHRPFLVLSTSNSSNTSSSEEGPWSSRRGCSDACGKDGKCAAFVWRSALCRLMASHGDQRSLLAEVGGAPTDELCEAACDEEPSCVAHELEPPSCSLFGGPRPPLVPLHPAYVRSIQSTYAGPDGCPLRSSRVLAAHHSSTQQQQCTEGYTDIGGSCYKLQFGRLSWEEASSQCEREGGQLAAFDTQDGLSPFDALFSGAPYHVPERGEQDGEYWVSLRKHQREGWGWVGGHTHGQHDGDPHVDEKGLNQGSCGIIERSAGGERLKALSCVSKRRFVCEQNNASVLLAGSQAGAATPDEHEHDDTYLVVRVLGKDYDQITADATQLDGFLTDLQHTLTESFDEALDAARASGRAVSRRAANVQMIGVMRGSVIALFRLLNVKYSDSLPVWESILANASSPIRSTTAFSVDPSLSFMLMPSPPPLPVSSDCDHHRTCAPSFSYWEAEDQEEAATKSGLGGGGPARGGVDGRPLEDPWATSLPLHIYVLIGFGAVMLLILLVTAGALLWVRRTTTASDALQGRGRTKSSALPMTRKSVRFETQDDKGQHTGDFDDSPPGERCCQGEGQQGDEAPEEAGK</sequence>
<dbReference type="Pfam" id="PF00722">
    <property type="entry name" value="Glyco_hydro_16"/>
    <property type="match status" value="1"/>
</dbReference>
<dbReference type="PROSITE" id="PS50041">
    <property type="entry name" value="C_TYPE_LECTIN_2"/>
    <property type="match status" value="3"/>
</dbReference>
<dbReference type="VEuPathDB" id="CryptoDB:Vbra_10620"/>
<feature type="domain" description="C-type lectin" evidence="6">
    <location>
        <begin position="722"/>
        <end position="844"/>
    </location>
</feature>
<feature type="compositionally biased region" description="Polar residues" evidence="3">
    <location>
        <begin position="313"/>
        <end position="322"/>
    </location>
</feature>
<dbReference type="PANTHER" id="PTHR45710">
    <property type="entry name" value="C-TYPE LECTIN DOMAIN-CONTAINING PROTEIN 180"/>
    <property type="match status" value="1"/>
</dbReference>
<dbReference type="CDD" id="cd00413">
    <property type="entry name" value="Glyco_hydrolase_16"/>
    <property type="match status" value="1"/>
</dbReference>
<feature type="transmembrane region" description="Helical" evidence="4">
    <location>
        <begin position="1921"/>
        <end position="1947"/>
    </location>
</feature>
<dbReference type="InterPro" id="IPR013320">
    <property type="entry name" value="ConA-like_dom_sf"/>
</dbReference>
<feature type="compositionally biased region" description="Basic and acidic residues" evidence="3">
    <location>
        <begin position="1975"/>
        <end position="1989"/>
    </location>
</feature>
<dbReference type="Gene3D" id="2.60.120.200">
    <property type="match status" value="1"/>
</dbReference>
<dbReference type="InterPro" id="IPR016187">
    <property type="entry name" value="CTDL_fold"/>
</dbReference>
<dbReference type="OrthoDB" id="2142683at2759"/>
<feature type="domain" description="GH16" evidence="7">
    <location>
        <begin position="19"/>
        <end position="241"/>
    </location>
</feature>
<dbReference type="GO" id="GO:0006508">
    <property type="term" value="P:proteolysis"/>
    <property type="evidence" value="ECO:0007669"/>
    <property type="project" value="InterPro"/>
</dbReference>
<evidence type="ECO:0000259" key="7">
    <source>
        <dbReference type="PROSITE" id="PS51762"/>
    </source>
</evidence>
<dbReference type="Proteomes" id="UP000041254">
    <property type="component" value="Unassembled WGS sequence"/>
</dbReference>
<reference evidence="8 9" key="1">
    <citation type="submission" date="2014-11" db="EMBL/GenBank/DDBJ databases">
        <authorList>
            <person name="Zhu J."/>
            <person name="Qi W."/>
            <person name="Song R."/>
        </authorList>
    </citation>
    <scope>NUCLEOTIDE SEQUENCE [LARGE SCALE GENOMIC DNA]</scope>
</reference>
<dbReference type="GO" id="GO:0005576">
    <property type="term" value="C:extracellular region"/>
    <property type="evidence" value="ECO:0007669"/>
    <property type="project" value="InterPro"/>
</dbReference>
<dbReference type="STRING" id="1169540.A0A0G4H5A7"/>
<dbReference type="Pfam" id="PF00059">
    <property type="entry name" value="Lectin_C"/>
    <property type="match status" value="2"/>
</dbReference>
<dbReference type="SUPFAM" id="SSF57414">
    <property type="entry name" value="Hairpin loop containing domain-like"/>
    <property type="match status" value="1"/>
</dbReference>
<evidence type="ECO:0000256" key="4">
    <source>
        <dbReference type="SAM" id="Phobius"/>
    </source>
</evidence>
<feature type="domain" description="C-type lectin" evidence="6">
    <location>
        <begin position="1592"/>
        <end position="1718"/>
    </location>
</feature>
<dbReference type="InParanoid" id="A0A0G4H5A7"/>
<evidence type="ECO:0000313" key="9">
    <source>
        <dbReference type="Proteomes" id="UP000041254"/>
    </source>
</evidence>
<dbReference type="InterPro" id="IPR050828">
    <property type="entry name" value="C-type_lectin/matrix_domain"/>
</dbReference>
<dbReference type="SUPFAM" id="SSF49899">
    <property type="entry name" value="Concanavalin A-like lectins/glucanases"/>
    <property type="match status" value="1"/>
</dbReference>
<keyword evidence="9" id="KW-1185">Reference proteome</keyword>
<dbReference type="Pfam" id="PF14295">
    <property type="entry name" value="PAN_4"/>
    <property type="match status" value="8"/>
</dbReference>
<proteinExistence type="predicted"/>
<feature type="chain" id="PRO_5005191436" description="GH16 domain-containing protein" evidence="5">
    <location>
        <begin position="23"/>
        <end position="2016"/>
    </location>
</feature>
<evidence type="ECO:0000256" key="3">
    <source>
        <dbReference type="SAM" id="MobiDB-lite"/>
    </source>
</evidence>
<dbReference type="PROSITE" id="PS51762">
    <property type="entry name" value="GH16_2"/>
    <property type="match status" value="1"/>
</dbReference>
<gene>
    <name evidence="8" type="ORF">Vbra_10620</name>
</gene>
<feature type="compositionally biased region" description="Gly residues" evidence="3">
    <location>
        <begin position="1895"/>
        <end position="1907"/>
    </location>
</feature>
<keyword evidence="4" id="KW-1133">Transmembrane helix</keyword>
<dbReference type="EMBL" id="CDMY01001019">
    <property type="protein sequence ID" value="CEM38970.1"/>
    <property type="molecule type" value="Genomic_DNA"/>
</dbReference>
<feature type="region of interest" description="Disordered" evidence="3">
    <location>
        <begin position="1957"/>
        <end position="2016"/>
    </location>
</feature>
<evidence type="ECO:0000256" key="1">
    <source>
        <dbReference type="ARBA" id="ARBA00022737"/>
    </source>
</evidence>
<name>A0A0G4H5A7_VITBC</name>
<feature type="region of interest" description="Disordered" evidence="3">
    <location>
        <begin position="1890"/>
        <end position="1909"/>
    </location>
</feature>
<dbReference type="SMART" id="SM00034">
    <property type="entry name" value="CLECT"/>
    <property type="match status" value="3"/>
</dbReference>
<feature type="signal peptide" evidence="5">
    <location>
        <begin position="1"/>
        <end position="22"/>
    </location>
</feature>
<dbReference type="CDD" id="cd00037">
    <property type="entry name" value="CLECT"/>
    <property type="match status" value="3"/>
</dbReference>
<evidence type="ECO:0000313" key="8">
    <source>
        <dbReference type="EMBL" id="CEM38970.1"/>
    </source>
</evidence>
<dbReference type="Gene3D" id="3.50.4.10">
    <property type="entry name" value="Hepatocyte Growth Factor"/>
    <property type="match status" value="6"/>
</dbReference>
<accession>A0A0G4H5A7</accession>
<dbReference type="InterPro" id="IPR003609">
    <property type="entry name" value="Pan_app"/>
</dbReference>
<dbReference type="InterPro" id="IPR000177">
    <property type="entry name" value="Apple"/>
</dbReference>
<dbReference type="SMART" id="SM00223">
    <property type="entry name" value="APPLE"/>
    <property type="match status" value="2"/>
</dbReference>
<keyword evidence="4" id="KW-0472">Membrane</keyword>
<keyword evidence="2" id="KW-1015">Disulfide bond</keyword>
<feature type="domain" description="C-type lectin" evidence="6">
    <location>
        <begin position="1136"/>
        <end position="1275"/>
    </location>
</feature>
<keyword evidence="1" id="KW-0677">Repeat</keyword>
<evidence type="ECO:0000256" key="2">
    <source>
        <dbReference type="ARBA" id="ARBA00023157"/>
    </source>
</evidence>
<evidence type="ECO:0008006" key="10">
    <source>
        <dbReference type="Google" id="ProtNLM"/>
    </source>
</evidence>
<protein>
    <recommendedName>
        <fullName evidence="10">GH16 domain-containing protein</fullName>
    </recommendedName>
</protein>
<dbReference type="InterPro" id="IPR000757">
    <property type="entry name" value="Beta-glucanase-like"/>
</dbReference>
<evidence type="ECO:0000256" key="5">
    <source>
        <dbReference type="SAM" id="SignalP"/>
    </source>
</evidence>
<feature type="region of interest" description="Disordered" evidence="3">
    <location>
        <begin position="307"/>
        <end position="326"/>
    </location>
</feature>
<dbReference type="SUPFAM" id="SSF56436">
    <property type="entry name" value="C-type lectin-like"/>
    <property type="match status" value="3"/>
</dbReference>
<keyword evidence="4" id="KW-0812">Transmembrane</keyword>
<dbReference type="PANTHER" id="PTHR45710:SF26">
    <property type="entry name" value="RH26557P"/>
    <property type="match status" value="1"/>
</dbReference>
<organism evidence="8 9">
    <name type="scientific">Vitrella brassicaformis (strain CCMP3155)</name>
    <dbReference type="NCBI Taxonomy" id="1169540"/>
    <lineage>
        <taxon>Eukaryota</taxon>
        <taxon>Sar</taxon>
        <taxon>Alveolata</taxon>
        <taxon>Colpodellida</taxon>
        <taxon>Vitrellaceae</taxon>
        <taxon>Vitrella</taxon>
    </lineage>
</organism>
<dbReference type="GO" id="GO:0005975">
    <property type="term" value="P:carbohydrate metabolic process"/>
    <property type="evidence" value="ECO:0007669"/>
    <property type="project" value="InterPro"/>
</dbReference>
<dbReference type="Pfam" id="PF00024">
    <property type="entry name" value="PAN_1"/>
    <property type="match status" value="2"/>
</dbReference>
<feature type="region of interest" description="Disordered" evidence="3">
    <location>
        <begin position="686"/>
        <end position="707"/>
    </location>
</feature>
<keyword evidence="5" id="KW-0732">Signal</keyword>